<accession>A0ABC9PZH7</accession>
<comment type="caution">
    <text evidence="1">The sequence shown here is derived from an EMBL/GenBank/DDBJ whole genome shotgun (WGS) entry which is preliminary data.</text>
</comment>
<protein>
    <submittedName>
        <fullName evidence="1">Uncharacterized protein</fullName>
    </submittedName>
</protein>
<dbReference type="AlphaFoldDB" id="A0ABC9PZH7"/>
<evidence type="ECO:0000313" key="1">
    <source>
        <dbReference type="EMBL" id="EIA13700.1"/>
    </source>
</evidence>
<dbReference type="Proteomes" id="UP000003093">
    <property type="component" value="Unassembled WGS sequence"/>
</dbReference>
<proteinExistence type="predicted"/>
<dbReference type="EMBL" id="AIDT01000012">
    <property type="protein sequence ID" value="EIA13700.1"/>
    <property type="molecule type" value="Genomic_DNA"/>
</dbReference>
<name>A0ABC9PZH7_STAA5</name>
<gene>
    <name evidence="1" type="ORF">ST398NM02_3044</name>
</gene>
<evidence type="ECO:0000313" key="2">
    <source>
        <dbReference type="Proteomes" id="UP000003093"/>
    </source>
</evidence>
<reference evidence="1 2" key="1">
    <citation type="journal article" date="2012" name="MBio">
        <title>Identification of a highly transmissible animal-independent Staphylococcus aureus ST398 clone with distinct genomic and cell adhesion properties.</title>
        <authorList>
            <person name="Uhlemann A.C."/>
            <person name="Porcella S.F."/>
            <person name="Trivedi S."/>
            <person name="Sullivan S.B."/>
            <person name="Hafer C."/>
            <person name="Kennedy A.D."/>
            <person name="Barbian K.D."/>
            <person name="McCarthy A.J."/>
            <person name="Street C."/>
            <person name="Hirschberg D.L."/>
            <person name="Lipkin W.I."/>
            <person name="Lindsay J.A."/>
            <person name="DeLeo F.R."/>
            <person name="Lowy F.D."/>
        </authorList>
    </citation>
    <scope>NUCLEOTIDE SEQUENCE [LARGE SCALE GENOMIC DNA]</scope>
    <source>
        <strain evidence="1 2">DR10</strain>
    </source>
</reference>
<organism evidence="1 2">
    <name type="scientific">Staphylococcus aureus subsp. aureus DR10</name>
    <dbReference type="NCBI Taxonomy" id="1155079"/>
    <lineage>
        <taxon>Bacteria</taxon>
        <taxon>Bacillati</taxon>
        <taxon>Bacillota</taxon>
        <taxon>Bacilli</taxon>
        <taxon>Bacillales</taxon>
        <taxon>Staphylococcaceae</taxon>
        <taxon>Staphylococcus</taxon>
    </lineage>
</organism>
<sequence length="51" mass="5922">MGIQFLFVGAPPARLTRIEKSLLQAHFRSVNYCQYNFVEHRTLIYVPASTH</sequence>